<evidence type="ECO:0000313" key="2">
    <source>
        <dbReference type="Proteomes" id="UP001055185"/>
    </source>
</evidence>
<proteinExistence type="predicted"/>
<dbReference type="EMBL" id="BQKV01000053">
    <property type="protein sequence ID" value="GJN64895.1"/>
    <property type="molecule type" value="Genomic_DNA"/>
</dbReference>
<sequence>MTPVKAIRAKCLDCCCGSAKEVRLCPVYGCPLYPFHMGHNPNIRRMYTDEQREAIAERLAGRRRSADAAE</sequence>
<dbReference type="AlphaFoldDB" id="A0AA37IZ09"/>
<evidence type="ECO:0000313" key="1">
    <source>
        <dbReference type="EMBL" id="GJN64895.1"/>
    </source>
</evidence>
<keyword evidence="2" id="KW-1185">Reference proteome</keyword>
<gene>
    <name evidence="1" type="ORF">JCM17207_15200</name>
</gene>
<organism evidence="1 2">
    <name type="scientific">Faecalibacterium gallinarum</name>
    <dbReference type="NCBI Taxonomy" id="2903556"/>
    <lineage>
        <taxon>Bacteria</taxon>
        <taxon>Bacillati</taxon>
        <taxon>Bacillota</taxon>
        <taxon>Clostridia</taxon>
        <taxon>Eubacteriales</taxon>
        <taxon>Oscillospiraceae</taxon>
        <taxon>Faecalibacterium</taxon>
    </lineage>
</organism>
<protein>
    <submittedName>
        <fullName evidence="1">Uncharacterized protein</fullName>
    </submittedName>
</protein>
<dbReference type="Proteomes" id="UP001055185">
    <property type="component" value="Unassembled WGS sequence"/>
</dbReference>
<name>A0AA37IZ09_9FIRM</name>
<accession>A0AA37IZ09</accession>
<reference evidence="1" key="1">
    <citation type="journal article" date="2022" name="Int. J. Syst. Evol. Microbiol.">
        <title>Genome-based, phenotypic and chemotaxonomic classification of Faecalibacterium strains: proposal of three novel species Faecalibacterium duncaniae sp. nov., Faecalibacterium hattorii sp. nov. and Faecalibacterium gallinarum sp. nov. .</title>
        <authorList>
            <person name="Sakamoto M."/>
            <person name="Sakurai N."/>
            <person name="Tanno H."/>
            <person name="Iino T."/>
            <person name="Ohkuma M."/>
            <person name="Endo A."/>
        </authorList>
    </citation>
    <scope>NUCLEOTIDE SEQUENCE</scope>
    <source>
        <strain evidence="1">JCM 17207</strain>
    </source>
</reference>
<comment type="caution">
    <text evidence="1">The sequence shown here is derived from an EMBL/GenBank/DDBJ whole genome shotgun (WGS) entry which is preliminary data.</text>
</comment>